<dbReference type="GO" id="GO:0005524">
    <property type="term" value="F:ATP binding"/>
    <property type="evidence" value="ECO:0007669"/>
    <property type="project" value="InterPro"/>
</dbReference>
<evidence type="ECO:0000259" key="2">
    <source>
        <dbReference type="PROSITE" id="PS50011"/>
    </source>
</evidence>
<organism evidence="3 4">
    <name type="scientific">Streptomyces agglomeratus</name>
    <dbReference type="NCBI Taxonomy" id="285458"/>
    <lineage>
        <taxon>Bacteria</taxon>
        <taxon>Bacillati</taxon>
        <taxon>Actinomycetota</taxon>
        <taxon>Actinomycetes</taxon>
        <taxon>Kitasatosporales</taxon>
        <taxon>Streptomycetaceae</taxon>
        <taxon>Streptomyces</taxon>
    </lineage>
</organism>
<dbReference type="InterPro" id="IPR012341">
    <property type="entry name" value="6hp_glycosidase-like_sf"/>
</dbReference>
<dbReference type="InterPro" id="IPR057929">
    <property type="entry name" value="RamC_N"/>
</dbReference>
<evidence type="ECO:0000313" key="4">
    <source>
        <dbReference type="Proteomes" id="UP000095759"/>
    </source>
</evidence>
<dbReference type="SMART" id="SM00220">
    <property type="entry name" value="S_TKc"/>
    <property type="match status" value="1"/>
</dbReference>
<dbReference type="EMBL" id="MEHJ01000001">
    <property type="protein sequence ID" value="OEJ25894.1"/>
    <property type="molecule type" value="Genomic_DNA"/>
</dbReference>
<dbReference type="NCBIfam" id="NF038151">
    <property type="entry name" value="lanthi_synth_III"/>
    <property type="match status" value="1"/>
</dbReference>
<comment type="caution">
    <text evidence="3">The sequence shown here is derived from an EMBL/GenBank/DDBJ whole genome shotgun (WGS) entry which is preliminary data.</text>
</comment>
<dbReference type="PROSITE" id="PS50011">
    <property type="entry name" value="PROTEIN_KINASE_DOM"/>
    <property type="match status" value="1"/>
</dbReference>
<dbReference type="GO" id="GO:0004674">
    <property type="term" value="F:protein serine/threonine kinase activity"/>
    <property type="evidence" value="ECO:0007669"/>
    <property type="project" value="UniProtKB-KW"/>
</dbReference>
<accession>A0A1E5P942</accession>
<feature type="compositionally biased region" description="Basic and acidic residues" evidence="1">
    <location>
        <begin position="867"/>
        <end position="882"/>
    </location>
</feature>
<dbReference type="RefSeq" id="WP_069935139.1">
    <property type="nucleotide sequence ID" value="NZ_MEHJ01000001.1"/>
</dbReference>
<dbReference type="AlphaFoldDB" id="A0A1E5P942"/>
<dbReference type="InterPro" id="IPR053524">
    <property type="entry name" value="Aerial_hyphae_peptide-synth"/>
</dbReference>
<keyword evidence="3" id="KW-0808">Transferase</keyword>
<dbReference type="STRING" id="285458.BGM19_20235"/>
<dbReference type="InterPro" id="IPR000719">
    <property type="entry name" value="Prot_kinase_dom"/>
</dbReference>
<reference evidence="3 4" key="1">
    <citation type="submission" date="2016-08" db="EMBL/GenBank/DDBJ databases">
        <title>Complete genome sequence of Streptomyces agglomeratus strain 6-3-2, a novel anti-MRSA actinomycete isolated from Wuli of Tebit, China.</title>
        <authorList>
            <person name="Chen X."/>
        </authorList>
    </citation>
    <scope>NUCLEOTIDE SEQUENCE [LARGE SCALE GENOMIC DNA]</scope>
    <source>
        <strain evidence="3 4">6-3-2</strain>
    </source>
</reference>
<feature type="domain" description="Protein kinase" evidence="2">
    <location>
        <begin position="227"/>
        <end position="583"/>
    </location>
</feature>
<dbReference type="InterPro" id="IPR007822">
    <property type="entry name" value="LANC-like"/>
</dbReference>
<evidence type="ECO:0000256" key="1">
    <source>
        <dbReference type="SAM" id="MobiDB-lite"/>
    </source>
</evidence>
<dbReference type="Gene3D" id="1.50.10.10">
    <property type="match status" value="1"/>
</dbReference>
<dbReference type="Gene3D" id="1.10.510.10">
    <property type="entry name" value="Transferase(Phosphotransferase) domain 1"/>
    <property type="match status" value="1"/>
</dbReference>
<dbReference type="Pfam" id="PF25816">
    <property type="entry name" value="RamC_N"/>
    <property type="match status" value="1"/>
</dbReference>
<keyword evidence="3" id="KW-0723">Serine/threonine-protein kinase</keyword>
<dbReference type="GO" id="GO:0031179">
    <property type="term" value="P:peptide modification"/>
    <property type="evidence" value="ECO:0007669"/>
    <property type="project" value="InterPro"/>
</dbReference>
<gene>
    <name evidence="3" type="ORF">AS594_16700</name>
</gene>
<sequence>MDKRYEVYCLVDPWFYDAPAHTGRDESHDFEAARRPVPDGWVRSELGDWLVYRPDDLKLPVQGWKIHASARLDNAEEILAAVWDYCVPRRISFKFLPSKDFLLLANAKYAHRGASGKFVTVYPADETQLRSVLTELGRVLEGRRGPYILSDLRWGPGPLYVRYGAFADRYCVAPGGEVSPAIEDASGRLVPDVRGPTFQVPDWIRLPEFLEPHLAERARTTVSDLPYRIDSALHFSNGGGLYAGVDLRTDERVVLKEARPHAGLTPDGSDAVTRLRREREALERLAGLDCVPAVRDHFELGEHHFLVEDFIDGPTLYEQFAERYPLVALEADEAAYAGYTSWALDMIRQIEAAVAAVHERGVVVGDVHTFNTLVRPDGRAVLIDFEGASDAAHARHQTLAAPGFVAPHEATGFDIDRYALACLRLFLFMPLTGLIALDASKAGQFAREAARLFPLPPGYLEDAVRVIEGKGSRRAPAPPAGEPRLDPDPSGWVRARDSLSAAVLASATPERDDRLFPGDVEQFLTTGSGLAFAHGAAGVLYALDVTGAGRHPRYEDWLVQHSLRPEPGTRPGFYEGLHGVAYVLEHLGHRAEAMKILDMCSGERWERLGLDLRGGLSGIGLNLLHFAARTQDPAFRDAALQVADVVAGRLGAADSVPEVSGGEQPYAGLMAGSAGPALMFVRLHEYTGDTGFLDLAATALRQDLRRCVVREDGAMEVNEGFRTMPYLADGSVGIGLVLDDYLAHREDERFAEAAAAVRRAATAPFYLEPGLFDGLAGMIFHLSRAHPPGTAAGRDPVVAAHIRRLARYACTYEGDLAFPGEQLMRLSMDLATGSAGVLLALGSALHQDTVLLPFLAPPGRAATGQHTPDHLPDLETDRTERR</sequence>
<feature type="region of interest" description="Disordered" evidence="1">
    <location>
        <begin position="861"/>
        <end position="882"/>
    </location>
</feature>
<proteinExistence type="predicted"/>
<name>A0A1E5P942_9ACTN</name>
<dbReference type="SMART" id="SM01260">
    <property type="entry name" value="LANC_like"/>
    <property type="match status" value="1"/>
</dbReference>
<dbReference type="InterPro" id="IPR058053">
    <property type="entry name" value="RamC_C"/>
</dbReference>
<dbReference type="CDD" id="cd04791">
    <property type="entry name" value="LanC_SerThrkinase"/>
    <property type="match status" value="1"/>
</dbReference>
<dbReference type="SUPFAM" id="SSF56112">
    <property type="entry name" value="Protein kinase-like (PK-like)"/>
    <property type="match status" value="1"/>
</dbReference>
<evidence type="ECO:0000313" key="3">
    <source>
        <dbReference type="EMBL" id="OEJ25894.1"/>
    </source>
</evidence>
<dbReference type="Proteomes" id="UP000095759">
    <property type="component" value="Unassembled WGS sequence"/>
</dbReference>
<protein>
    <submittedName>
        <fullName evidence="3">Serine/threonine protein kinase</fullName>
    </submittedName>
</protein>
<keyword evidence="4" id="KW-1185">Reference proteome</keyword>
<dbReference type="InterPro" id="IPR011009">
    <property type="entry name" value="Kinase-like_dom_sf"/>
</dbReference>
<dbReference type="SUPFAM" id="SSF158745">
    <property type="entry name" value="LanC-like"/>
    <property type="match status" value="1"/>
</dbReference>
<keyword evidence="3" id="KW-0418">Kinase</keyword>
<feature type="region of interest" description="Disordered" evidence="1">
    <location>
        <begin position="471"/>
        <end position="490"/>
    </location>
</feature>
<dbReference type="GO" id="GO:0005975">
    <property type="term" value="P:carbohydrate metabolic process"/>
    <property type="evidence" value="ECO:0007669"/>
    <property type="project" value="InterPro"/>
</dbReference>